<dbReference type="InterPro" id="IPR036942">
    <property type="entry name" value="Beta-barrel_TonB_sf"/>
</dbReference>
<evidence type="ECO:0000256" key="2">
    <source>
        <dbReference type="ARBA" id="ARBA00022448"/>
    </source>
</evidence>
<dbReference type="SUPFAM" id="SSF49464">
    <property type="entry name" value="Carboxypeptidase regulatory domain-like"/>
    <property type="match status" value="1"/>
</dbReference>
<evidence type="ECO:0000256" key="9">
    <source>
        <dbReference type="RuleBase" id="RU003357"/>
    </source>
</evidence>
<evidence type="ECO:0000256" key="10">
    <source>
        <dbReference type="SAM" id="SignalP"/>
    </source>
</evidence>
<feature type="signal peptide" evidence="10">
    <location>
        <begin position="1"/>
        <end position="21"/>
    </location>
</feature>
<dbReference type="Gene3D" id="2.170.130.10">
    <property type="entry name" value="TonB-dependent receptor, plug domain"/>
    <property type="match status" value="1"/>
</dbReference>
<dbReference type="NCBIfam" id="TIGR04057">
    <property type="entry name" value="SusC_RagA_signa"/>
    <property type="match status" value="1"/>
</dbReference>
<dbReference type="InterPro" id="IPR000531">
    <property type="entry name" value="Beta-barrel_TonB"/>
</dbReference>
<keyword evidence="4 8" id="KW-0812">Transmembrane</keyword>
<evidence type="ECO:0000256" key="3">
    <source>
        <dbReference type="ARBA" id="ARBA00022452"/>
    </source>
</evidence>
<feature type="domain" description="TonB-dependent receptor-like beta-barrel" evidence="11">
    <location>
        <begin position="416"/>
        <end position="1006"/>
    </location>
</feature>
<evidence type="ECO:0000259" key="11">
    <source>
        <dbReference type="Pfam" id="PF00593"/>
    </source>
</evidence>
<evidence type="ECO:0000256" key="4">
    <source>
        <dbReference type="ARBA" id="ARBA00022692"/>
    </source>
</evidence>
<dbReference type="Pfam" id="PF07715">
    <property type="entry name" value="Plug"/>
    <property type="match status" value="1"/>
</dbReference>
<keyword evidence="13" id="KW-0675">Receptor</keyword>
<dbReference type="Pfam" id="PF13715">
    <property type="entry name" value="CarbopepD_reg_2"/>
    <property type="match status" value="1"/>
</dbReference>
<sequence length="1047" mass="115640">MKKLLSVLFLLSFTLASAVYAQDIQIKGTVVSGADNEPLPGVNVVVKGNATTGTITGIDGEFALSVPSDAILSISYIGFKSQDIPLNGKREFKIVLQEDAEALDEVVVVGYGVQKKSVVTASIAKVSSDDLAFTAPVRVDNALKGLAAGVTVTSSSGQPGAAAQIRVRGIGTVNNSDPLYIVDGMPLEGGLDYLNPNDIASIEVLKDAASGAVYGARAANGVVLVTTKTGKEGKTKVTYDFSYGWQNPWRERDVLNATEYAIMMNEGAINSGQAPKYNDPYSYGVGTNWQKETFNNDAPVMNHQVSVSGASEKVNYMFSLGYYGQEGIVGGNYNRSNYNRLTLRSNTQYTIFDESKNRNWLNSLKITSNLSYARVKARSIEANSSYYSPLGSALALSPILTPYAEGDAADAQLKKYEGDSNYTPVYSPDGRLYTIPGGDFNEMINPLASLSLPGALSKTHKFVANFSADLQLWDNLKFRTSYGVDIQFYSNDGYTKKYYLASGLNSSKSNAYSEKTDATVWQLENVLMYDKTIDKHSFSIVLGQSAKKSTGSYLGGNRDNIINLDRPYIDASNGLSDEGQMRVWGGPNDVATLASMFARISYNFDERYMLQATVRRDGSSRFGANNHYATFPSFSLGWNLTNEKFMEKRPEWWTNTKIRLSWGKNGNENIGNFKYTTLTSTGHNVIFGQSESTSLGVKASGLANPDLKWEESEQLDFGLDFGFFNNALTFTVDYYKKKTKGMLMKMNIPSYVGEEKPWGNVGTMENRGVEMELAYKFSKGNWNFRVAGNLSYLENELIEYGNDTGWDNLDSFRTAGTVSRAQNGKPYPYFYGYKTAGIFQNMDEVAAYINKDGGMIQPNAVPGDVRFVDMNGDGKITTDDCTDIGKGMPDWTYGLNFNVSWKNFDLSMMWQGTIGNDVYDATRPIDIANANLPSWMLNRWTGEGTSDKYPRFAWGDNTNWLSSDLYVYDGSYLRLKNIQLGYTLPKNWTRKAFVSSLRVYVAAENLLTFTKYHGYDPEISSGGTSLGIDRGVYPQSRTWTVGANLTF</sequence>
<reference evidence="13 14" key="1">
    <citation type="submission" date="2016-02" db="EMBL/GenBank/DDBJ databases">
        <authorList>
            <person name="Wen L."/>
            <person name="He K."/>
            <person name="Yang H."/>
        </authorList>
    </citation>
    <scope>NUCLEOTIDE SEQUENCE [LARGE SCALE GENOMIC DNA]</scope>
    <source>
        <strain evidence="13 14">KLE1704</strain>
    </source>
</reference>
<comment type="subcellular location">
    <subcellularLocation>
        <location evidence="1 8">Cell outer membrane</location>
        <topology evidence="1 8">Multi-pass membrane protein</topology>
    </subcellularLocation>
</comment>
<dbReference type="InterPro" id="IPR037066">
    <property type="entry name" value="Plug_dom_sf"/>
</dbReference>
<keyword evidence="7 8" id="KW-0998">Cell outer membrane</keyword>
<dbReference type="PATRIC" id="fig|329854.7.peg.119"/>
<keyword evidence="10" id="KW-0732">Signal</keyword>
<dbReference type="Pfam" id="PF00593">
    <property type="entry name" value="TonB_dep_Rec_b-barrel"/>
    <property type="match status" value="1"/>
</dbReference>
<feature type="chain" id="PRO_5007487647" evidence="10">
    <location>
        <begin position="22"/>
        <end position="1047"/>
    </location>
</feature>
<feature type="domain" description="TonB-dependent receptor plug" evidence="12">
    <location>
        <begin position="118"/>
        <end position="222"/>
    </location>
</feature>
<comment type="similarity">
    <text evidence="8 9">Belongs to the TonB-dependent receptor family.</text>
</comment>
<dbReference type="InterPro" id="IPR008969">
    <property type="entry name" value="CarboxyPept-like_regulatory"/>
</dbReference>
<dbReference type="RefSeq" id="WP_061433642.1">
    <property type="nucleotide sequence ID" value="NZ_KQ968649.1"/>
</dbReference>
<dbReference type="SUPFAM" id="SSF56935">
    <property type="entry name" value="Porins"/>
    <property type="match status" value="1"/>
</dbReference>
<dbReference type="InterPro" id="IPR023996">
    <property type="entry name" value="TonB-dep_OMP_SusC/RagA"/>
</dbReference>
<dbReference type="PROSITE" id="PS52016">
    <property type="entry name" value="TONB_DEPENDENT_REC_3"/>
    <property type="match status" value="1"/>
</dbReference>
<keyword evidence="5 9" id="KW-0798">TonB box</keyword>
<keyword evidence="6 8" id="KW-0472">Membrane</keyword>
<evidence type="ECO:0000256" key="1">
    <source>
        <dbReference type="ARBA" id="ARBA00004571"/>
    </source>
</evidence>
<dbReference type="Gene3D" id="2.60.40.1120">
    <property type="entry name" value="Carboxypeptidase-like, regulatory domain"/>
    <property type="match status" value="1"/>
</dbReference>
<dbReference type="FunFam" id="2.60.40.1120:FF:000003">
    <property type="entry name" value="Outer membrane protein Omp121"/>
    <property type="match status" value="1"/>
</dbReference>
<dbReference type="AlphaFoldDB" id="A0A139LVG9"/>
<dbReference type="InterPro" id="IPR012910">
    <property type="entry name" value="Plug_dom"/>
</dbReference>
<dbReference type="InterPro" id="IPR023997">
    <property type="entry name" value="TonB-dep_OMP_SusC/RagA_CS"/>
</dbReference>
<evidence type="ECO:0000256" key="8">
    <source>
        <dbReference type="PROSITE-ProRule" id="PRU01360"/>
    </source>
</evidence>
<dbReference type="Gene3D" id="2.40.170.20">
    <property type="entry name" value="TonB-dependent receptor, beta-barrel domain"/>
    <property type="match status" value="1"/>
</dbReference>
<evidence type="ECO:0000256" key="5">
    <source>
        <dbReference type="ARBA" id="ARBA00023077"/>
    </source>
</evidence>
<keyword evidence="2 8" id="KW-0813">Transport</keyword>
<organism evidence="13">
    <name type="scientific">Bacteroides intestinalis</name>
    <dbReference type="NCBI Taxonomy" id="329854"/>
    <lineage>
        <taxon>Bacteria</taxon>
        <taxon>Pseudomonadati</taxon>
        <taxon>Bacteroidota</taxon>
        <taxon>Bacteroidia</taxon>
        <taxon>Bacteroidales</taxon>
        <taxon>Bacteroidaceae</taxon>
        <taxon>Bacteroides</taxon>
    </lineage>
</organism>
<proteinExistence type="inferred from homology"/>
<accession>A0A139LVG9</accession>
<evidence type="ECO:0000259" key="12">
    <source>
        <dbReference type="Pfam" id="PF07715"/>
    </source>
</evidence>
<evidence type="ECO:0000313" key="14">
    <source>
        <dbReference type="Proteomes" id="UP000070319"/>
    </source>
</evidence>
<protein>
    <submittedName>
        <fullName evidence="13">TonB-dependent receptor</fullName>
    </submittedName>
</protein>
<evidence type="ECO:0000313" key="13">
    <source>
        <dbReference type="EMBL" id="KXT55449.1"/>
    </source>
</evidence>
<name>A0A139LVG9_9BACE</name>
<dbReference type="NCBIfam" id="TIGR04056">
    <property type="entry name" value="OMP_RagA_SusC"/>
    <property type="match status" value="1"/>
</dbReference>
<dbReference type="InterPro" id="IPR039426">
    <property type="entry name" value="TonB-dep_rcpt-like"/>
</dbReference>
<dbReference type="Proteomes" id="UP000070319">
    <property type="component" value="Unassembled WGS sequence"/>
</dbReference>
<dbReference type="GO" id="GO:0009279">
    <property type="term" value="C:cell outer membrane"/>
    <property type="evidence" value="ECO:0007669"/>
    <property type="project" value="UniProtKB-SubCell"/>
</dbReference>
<evidence type="ECO:0000256" key="6">
    <source>
        <dbReference type="ARBA" id="ARBA00023136"/>
    </source>
</evidence>
<comment type="caution">
    <text evidence="13">The sequence shown here is derived from an EMBL/GenBank/DDBJ whole genome shotgun (WGS) entry which is preliminary data.</text>
</comment>
<evidence type="ECO:0000256" key="7">
    <source>
        <dbReference type="ARBA" id="ARBA00023237"/>
    </source>
</evidence>
<keyword evidence="3 8" id="KW-1134">Transmembrane beta strand</keyword>
<gene>
    <name evidence="13" type="ORF">HMPREF2531_00116</name>
</gene>
<dbReference type="EMBL" id="LTDF01000008">
    <property type="protein sequence ID" value="KXT55449.1"/>
    <property type="molecule type" value="Genomic_DNA"/>
</dbReference>